<dbReference type="GO" id="GO:0015658">
    <property type="term" value="F:branched-chain amino acid transmembrane transporter activity"/>
    <property type="evidence" value="ECO:0007669"/>
    <property type="project" value="InterPro"/>
</dbReference>
<proteinExistence type="predicted"/>
<dbReference type="InterPro" id="IPR043428">
    <property type="entry name" value="LivM-like"/>
</dbReference>
<evidence type="ECO:0000256" key="5">
    <source>
        <dbReference type="ARBA" id="ARBA00023136"/>
    </source>
</evidence>
<protein>
    <submittedName>
        <fullName evidence="7">Branched-chain amino acid ABC transporter permease</fullName>
    </submittedName>
</protein>
<dbReference type="KEGG" id="mico:GDR74_09830"/>
<evidence type="ECO:0000256" key="6">
    <source>
        <dbReference type="SAM" id="Phobius"/>
    </source>
</evidence>
<feature type="transmembrane region" description="Helical" evidence="6">
    <location>
        <begin position="99"/>
        <end position="120"/>
    </location>
</feature>
<keyword evidence="5 6" id="KW-0472">Membrane</keyword>
<dbReference type="GO" id="GO:0005886">
    <property type="term" value="C:plasma membrane"/>
    <property type="evidence" value="ECO:0007669"/>
    <property type="project" value="UniProtKB-SubCell"/>
</dbReference>
<accession>A0A5P9K2P9</accession>
<dbReference type="PANTHER" id="PTHR30482:SF17">
    <property type="entry name" value="ABC TRANSPORTER ATP-BINDING PROTEIN"/>
    <property type="match status" value="1"/>
</dbReference>
<evidence type="ECO:0000313" key="8">
    <source>
        <dbReference type="Proteomes" id="UP000325614"/>
    </source>
</evidence>
<evidence type="ECO:0000256" key="4">
    <source>
        <dbReference type="ARBA" id="ARBA00022989"/>
    </source>
</evidence>
<feature type="transmembrane region" description="Helical" evidence="6">
    <location>
        <begin position="21"/>
        <end position="39"/>
    </location>
</feature>
<feature type="transmembrane region" description="Helical" evidence="6">
    <location>
        <begin position="175"/>
        <end position="200"/>
    </location>
</feature>
<keyword evidence="8" id="KW-1185">Reference proteome</keyword>
<dbReference type="AlphaFoldDB" id="A0A5P9K2P9"/>
<feature type="transmembrane region" description="Helical" evidence="6">
    <location>
        <begin position="221"/>
        <end position="242"/>
    </location>
</feature>
<comment type="subcellular location">
    <subcellularLocation>
        <location evidence="1">Cell membrane</location>
        <topology evidence="1">Multi-pass membrane protein</topology>
    </subcellularLocation>
</comment>
<keyword evidence="4 6" id="KW-1133">Transmembrane helix</keyword>
<feature type="transmembrane region" description="Helical" evidence="6">
    <location>
        <begin position="262"/>
        <end position="287"/>
    </location>
</feature>
<feature type="transmembrane region" description="Helical" evidence="6">
    <location>
        <begin position="45"/>
        <end position="67"/>
    </location>
</feature>
<evidence type="ECO:0000256" key="3">
    <source>
        <dbReference type="ARBA" id="ARBA00022692"/>
    </source>
</evidence>
<feature type="transmembrane region" description="Helical" evidence="6">
    <location>
        <begin position="294"/>
        <end position="311"/>
    </location>
</feature>
<keyword evidence="2" id="KW-1003">Cell membrane</keyword>
<evidence type="ECO:0000313" key="7">
    <source>
        <dbReference type="EMBL" id="QFU16504.1"/>
    </source>
</evidence>
<feature type="transmembrane region" description="Helical" evidence="6">
    <location>
        <begin position="317"/>
        <end position="337"/>
    </location>
</feature>
<dbReference type="RefSeq" id="WP_152586147.1">
    <property type="nucleotide sequence ID" value="NZ_CP045423.1"/>
</dbReference>
<evidence type="ECO:0000256" key="1">
    <source>
        <dbReference type="ARBA" id="ARBA00004651"/>
    </source>
</evidence>
<dbReference type="Pfam" id="PF02653">
    <property type="entry name" value="BPD_transp_2"/>
    <property type="match status" value="1"/>
</dbReference>
<dbReference type="CDD" id="cd06581">
    <property type="entry name" value="TM_PBP1_LivM_like"/>
    <property type="match status" value="1"/>
</dbReference>
<dbReference type="EMBL" id="CP045423">
    <property type="protein sequence ID" value="QFU16504.1"/>
    <property type="molecule type" value="Genomic_DNA"/>
</dbReference>
<feature type="transmembrane region" description="Helical" evidence="6">
    <location>
        <begin position="74"/>
        <end position="93"/>
    </location>
</feature>
<organism evidence="7 8">
    <name type="scientific">Microvirga thermotolerans</name>
    <dbReference type="NCBI Taxonomy" id="2651334"/>
    <lineage>
        <taxon>Bacteria</taxon>
        <taxon>Pseudomonadati</taxon>
        <taxon>Pseudomonadota</taxon>
        <taxon>Alphaproteobacteria</taxon>
        <taxon>Hyphomicrobiales</taxon>
        <taxon>Methylobacteriaceae</taxon>
        <taxon>Microvirga</taxon>
    </lineage>
</organism>
<feature type="transmembrane region" description="Helical" evidence="6">
    <location>
        <begin position="127"/>
        <end position="150"/>
    </location>
</feature>
<reference evidence="7 8" key="1">
    <citation type="submission" date="2019-10" db="EMBL/GenBank/DDBJ databases">
        <title>Isolation, Identification of Microvirga thermotolerans HR1, a novel thermophilic bacterium and Comparative Genomics of the genus Microvirga.</title>
        <authorList>
            <person name="Li J."/>
            <person name="Zhang W."/>
            <person name="Lin M."/>
            <person name="Wang J."/>
        </authorList>
    </citation>
    <scope>NUCLEOTIDE SEQUENCE [LARGE SCALE GENOMIC DNA]</scope>
    <source>
        <strain evidence="7 8">HR1</strain>
    </source>
</reference>
<dbReference type="InterPro" id="IPR001851">
    <property type="entry name" value="ABC_transp_permease"/>
</dbReference>
<dbReference type="Proteomes" id="UP000325614">
    <property type="component" value="Chromosome"/>
</dbReference>
<evidence type="ECO:0000256" key="2">
    <source>
        <dbReference type="ARBA" id="ARBA00022475"/>
    </source>
</evidence>
<keyword evidence="3 6" id="KW-0812">Transmembrane</keyword>
<name>A0A5P9K2P9_9HYPH</name>
<dbReference type="PANTHER" id="PTHR30482">
    <property type="entry name" value="HIGH-AFFINITY BRANCHED-CHAIN AMINO ACID TRANSPORT SYSTEM PERMEASE"/>
    <property type="match status" value="1"/>
</dbReference>
<sequence>MTDIAQTRPASFSAPSPRIERVPLVLFLALAAAPVLAPLSGAEGYVLSLLTRVMILGLAAMSLDLILGYGAMVSFGHAAFLGIGGYAVGILASHGVEDALVQIPVALAVSALFAAVTGAISLRTKGVYFIMITLAFGQMLYFLATSLAAYGGDDGMTLSARSVVAGAPLLKDDRAFYGITFVCLLGTYLFSRAVVASRFGRVLRGAKENPIRMEAIGFQPFRFQLLAYVISGMMAGLAGFLLANQAEFISPSFMTWQRSGELIFMVILGGLGTLHGAILGAAAFLLLEEFLPELLHLAGFMLSADLQARLVDNWKMVFGPLLILIVLFARGGIMGLLGRARPERREV</sequence>
<gene>
    <name evidence="7" type="ORF">GDR74_09830</name>
</gene>